<keyword evidence="9" id="KW-0732">Signal</keyword>
<feature type="compositionally biased region" description="Polar residues" evidence="8">
    <location>
        <begin position="36"/>
        <end position="47"/>
    </location>
</feature>
<sequence>MIRFGALALTTAALTASLVAVPPAQAATDSPPRTGFEQSNGARWTTQPEEQDFLRAVDRSSGRVSLTRFGTTKQDRPLQLVRIGTRPSPSKVLLVCSQHGDEPSGREACLTTVRDLAYARDSRTRRFLDRTTVLVVPTANPDGRAANTRGNGDGVDINRDHLALKTAEGRALAALIRDERPDVVYDLHEYGATPPYYDKDLFDLWPRNLNTHEAVHDEARALSEAYVRPAAMRAGHSTGTYGIWTDPETGEPVKQVAGDGQERILRNMSGVKHSVGLLIESRVDPLTEAEKADEALNNRRRVTSQLDALRGLFRYTGQRRAAVEAATTGARLAGYTATGPVYVGGADNDPPEPAEIIQNPPCGYRLTAAQYAEVGDELALHGVRVRKDRAGVLVPLRQPLRALVPLLLDDRAEYHLTGGSSETAC</sequence>
<keyword evidence="6" id="KW-0482">Metalloprotease</keyword>
<evidence type="ECO:0000256" key="4">
    <source>
        <dbReference type="ARBA" id="ARBA00022801"/>
    </source>
</evidence>
<dbReference type="SMART" id="SM00631">
    <property type="entry name" value="Zn_pept"/>
    <property type="match status" value="1"/>
</dbReference>
<evidence type="ECO:0000259" key="10">
    <source>
        <dbReference type="PROSITE" id="PS52035"/>
    </source>
</evidence>
<name>A0ABW8F5Q5_9ACTN</name>
<dbReference type="EMBL" id="JBIVGG010000001">
    <property type="protein sequence ID" value="MFJ4077348.1"/>
    <property type="molecule type" value="Genomic_DNA"/>
</dbReference>
<evidence type="ECO:0000256" key="1">
    <source>
        <dbReference type="ARBA" id="ARBA00001947"/>
    </source>
</evidence>
<organism evidence="11 12">
    <name type="scientific">Streptomyces iakyrus</name>
    <dbReference type="NCBI Taxonomy" id="68219"/>
    <lineage>
        <taxon>Bacteria</taxon>
        <taxon>Bacillati</taxon>
        <taxon>Actinomycetota</taxon>
        <taxon>Actinomycetes</taxon>
        <taxon>Kitasatosporales</taxon>
        <taxon>Streptomycetaceae</taxon>
        <taxon>Streptomyces</taxon>
    </lineage>
</organism>
<dbReference type="PROSITE" id="PS52035">
    <property type="entry name" value="PEPTIDASE_M14"/>
    <property type="match status" value="1"/>
</dbReference>
<keyword evidence="12" id="KW-1185">Reference proteome</keyword>
<comment type="similarity">
    <text evidence="2 7">Belongs to the peptidase M14 family.</text>
</comment>
<dbReference type="Pfam" id="PF00246">
    <property type="entry name" value="Peptidase_M14"/>
    <property type="match status" value="1"/>
</dbReference>
<evidence type="ECO:0000256" key="3">
    <source>
        <dbReference type="ARBA" id="ARBA00022670"/>
    </source>
</evidence>
<evidence type="ECO:0000256" key="9">
    <source>
        <dbReference type="SAM" id="SignalP"/>
    </source>
</evidence>
<comment type="cofactor">
    <cofactor evidence="1">
        <name>Zn(2+)</name>
        <dbReference type="ChEBI" id="CHEBI:29105"/>
    </cofactor>
</comment>
<protein>
    <submittedName>
        <fullName evidence="11">M14 family metallocarboxypeptidase</fullName>
    </submittedName>
</protein>
<evidence type="ECO:0000256" key="7">
    <source>
        <dbReference type="PROSITE-ProRule" id="PRU01379"/>
    </source>
</evidence>
<feature type="region of interest" description="Disordered" evidence="8">
    <location>
        <begin position="23"/>
        <end position="47"/>
    </location>
</feature>
<evidence type="ECO:0000313" key="12">
    <source>
        <dbReference type="Proteomes" id="UP001617511"/>
    </source>
</evidence>
<proteinExistence type="inferred from homology"/>
<evidence type="ECO:0000256" key="8">
    <source>
        <dbReference type="SAM" id="MobiDB-lite"/>
    </source>
</evidence>
<feature type="domain" description="Peptidase M14" evidence="10">
    <location>
        <begin position="43"/>
        <end position="309"/>
    </location>
</feature>
<dbReference type="InterPro" id="IPR000834">
    <property type="entry name" value="Peptidase_M14"/>
</dbReference>
<keyword evidence="5" id="KW-0862">Zinc</keyword>
<reference evidence="11 12" key="1">
    <citation type="submission" date="2024-10" db="EMBL/GenBank/DDBJ databases">
        <title>The Natural Products Discovery Center: Release of the First 8490 Sequenced Strains for Exploring Actinobacteria Biosynthetic Diversity.</title>
        <authorList>
            <person name="Kalkreuter E."/>
            <person name="Kautsar S.A."/>
            <person name="Yang D."/>
            <person name="Bader C.D."/>
            <person name="Teijaro C.N."/>
            <person name="Fluegel L."/>
            <person name="Davis C.M."/>
            <person name="Simpson J.R."/>
            <person name="Lauterbach L."/>
            <person name="Steele A.D."/>
            <person name="Gui C."/>
            <person name="Meng S."/>
            <person name="Li G."/>
            <person name="Viehrig K."/>
            <person name="Ye F."/>
            <person name="Su P."/>
            <person name="Kiefer A.F."/>
            <person name="Nichols A."/>
            <person name="Cepeda A.J."/>
            <person name="Yan W."/>
            <person name="Fan B."/>
            <person name="Jiang Y."/>
            <person name="Adhikari A."/>
            <person name="Zheng C.-J."/>
            <person name="Schuster L."/>
            <person name="Cowan T.M."/>
            <person name="Smanski M.J."/>
            <person name="Chevrette M.G."/>
            <person name="De Carvalho L.P.S."/>
            <person name="Shen B."/>
        </authorList>
    </citation>
    <scope>NUCLEOTIDE SEQUENCE [LARGE SCALE GENOMIC DNA]</scope>
    <source>
        <strain evidence="11 12">NPDC089932</strain>
    </source>
</reference>
<keyword evidence="3" id="KW-0645">Protease</keyword>
<evidence type="ECO:0000313" key="11">
    <source>
        <dbReference type="EMBL" id="MFJ4077348.1"/>
    </source>
</evidence>
<comment type="caution">
    <text evidence="11">The sequence shown here is derived from an EMBL/GenBank/DDBJ whole genome shotgun (WGS) entry which is preliminary data.</text>
</comment>
<dbReference type="SUPFAM" id="SSF53187">
    <property type="entry name" value="Zn-dependent exopeptidases"/>
    <property type="match status" value="1"/>
</dbReference>
<dbReference type="CDD" id="cd06242">
    <property type="entry name" value="M14-like"/>
    <property type="match status" value="1"/>
</dbReference>
<feature type="chain" id="PRO_5046795428" evidence="9">
    <location>
        <begin position="27"/>
        <end position="425"/>
    </location>
</feature>
<dbReference type="PANTHER" id="PTHR11705:SF143">
    <property type="entry name" value="SLL0236 PROTEIN"/>
    <property type="match status" value="1"/>
</dbReference>
<feature type="active site" description="Proton donor/acceptor" evidence="7">
    <location>
        <position position="280"/>
    </location>
</feature>
<accession>A0ABW8F5Q5</accession>
<dbReference type="Proteomes" id="UP001617511">
    <property type="component" value="Unassembled WGS sequence"/>
</dbReference>
<dbReference type="RefSeq" id="WP_402068936.1">
    <property type="nucleotide sequence ID" value="NZ_JBIVGG010000001.1"/>
</dbReference>
<gene>
    <name evidence="11" type="ORF">ACIP2Z_00120</name>
</gene>
<evidence type="ECO:0000256" key="5">
    <source>
        <dbReference type="ARBA" id="ARBA00022833"/>
    </source>
</evidence>
<feature type="signal peptide" evidence="9">
    <location>
        <begin position="1"/>
        <end position="26"/>
    </location>
</feature>
<dbReference type="PANTHER" id="PTHR11705">
    <property type="entry name" value="PROTEASE FAMILY M14 CARBOXYPEPTIDASE A,B"/>
    <property type="match status" value="1"/>
</dbReference>
<keyword evidence="4" id="KW-0378">Hydrolase</keyword>
<evidence type="ECO:0000256" key="6">
    <source>
        <dbReference type="ARBA" id="ARBA00023049"/>
    </source>
</evidence>
<evidence type="ECO:0000256" key="2">
    <source>
        <dbReference type="ARBA" id="ARBA00005988"/>
    </source>
</evidence>
<dbReference type="Gene3D" id="3.40.630.10">
    <property type="entry name" value="Zn peptidases"/>
    <property type="match status" value="1"/>
</dbReference>